<dbReference type="Pfam" id="PF04083">
    <property type="entry name" value="Abhydro_lipase"/>
    <property type="match status" value="1"/>
</dbReference>
<protein>
    <recommendedName>
        <fullName evidence="3">Partial AB-hydrolase lipase domain-containing protein</fullName>
    </recommendedName>
</protein>
<feature type="transmembrane region" description="Helical" evidence="2">
    <location>
        <begin position="35"/>
        <end position="55"/>
    </location>
</feature>
<dbReference type="SUPFAM" id="SSF53474">
    <property type="entry name" value="alpha/beta-Hydrolases"/>
    <property type="match status" value="1"/>
</dbReference>
<feature type="region of interest" description="Disordered" evidence="1">
    <location>
        <begin position="441"/>
        <end position="481"/>
    </location>
</feature>
<name>A0AAN7YVT0_9MYCE</name>
<dbReference type="PANTHER" id="PTHR11005">
    <property type="entry name" value="LYSOSOMAL ACID LIPASE-RELATED"/>
    <property type="match status" value="1"/>
</dbReference>
<feature type="compositionally biased region" description="Low complexity" evidence="1">
    <location>
        <begin position="169"/>
        <end position="181"/>
    </location>
</feature>
<sequence>MLFGLRVWVAKKITSIFDTTLISANVTFKTFFEELWQLMVQLANIVIVAVLGLFYKQGYQSYWEEKNRIKKKSSKKQIRRKPSPFLQLLNEQNEIDGYNTTTTTTPNTSSGASSPTSSPNLSSSSYRRSTSPLLKYNSSNTSLKKSPSLETTPKYNTINCSHISHTHTNSGGSNSGSGSKSKSSKKFKKVNSFTRQDLVHQHEQITTGLLEDIRTNLLLFFDASFGWLRSTISSILARISGFSIRSLFFFISTFPFYLPYYIFYIITTPFILINKVREFIRSIGEVKKLSNKIISGQELDIRTVKEIIEQSGYPYEKIHVTTDDGYILELERIPNKKSTNVLYLQHGIFDNSFAWIATGPAQSLAFAAYDQGYDVFLGNLRGNGDRLHQNSKISSKEYWNFSMNEHAFLDIPTFIQNIRKIKSKELFGLNNINTKVNLLNPINSSSSSTPNNTTTTSTNNSTSNVNNSNNNNDDDSSNKEHPVDSINISAIAHSMGAAVLLMYIVRCRMLNKPHYISKAIVLSPAGYHKKAPKIVDILAPLINIWLYLYPIHVFRFPNESIKVIIAKIYHDAMSNLPTKNLLVYLVSRYLLGGDTRNHPLTTIHNLAYNTFNGTSVLIYRHFWQIRRSRKFETFDYGPKKNLELYGTSEPLNILNHYNLIDIPIHFIMGLKDNLIDPVNIIRHYVTLKRYHPELAFLKASKNGHIEFTLGLDDQIRSYCLNVLEITPSTQTPIISTSSSSNVTSPTHHIHSLSSTKFSGSVSNKLNASSSNLDKNQQSKSYHH</sequence>
<dbReference type="Gene3D" id="3.40.50.1820">
    <property type="entry name" value="alpha/beta hydrolase"/>
    <property type="match status" value="1"/>
</dbReference>
<proteinExistence type="predicted"/>
<feature type="compositionally biased region" description="Low complexity" evidence="1">
    <location>
        <begin position="443"/>
        <end position="471"/>
    </location>
</feature>
<feature type="region of interest" description="Disordered" evidence="1">
    <location>
        <begin position="96"/>
        <end position="184"/>
    </location>
</feature>
<feature type="compositionally biased region" description="Polar residues" evidence="1">
    <location>
        <begin position="136"/>
        <end position="168"/>
    </location>
</feature>
<evidence type="ECO:0000313" key="5">
    <source>
        <dbReference type="Proteomes" id="UP001344447"/>
    </source>
</evidence>
<reference evidence="4 5" key="1">
    <citation type="submission" date="2023-11" db="EMBL/GenBank/DDBJ databases">
        <title>Dfirmibasis_genome.</title>
        <authorList>
            <person name="Edelbroek B."/>
            <person name="Kjellin J."/>
            <person name="Jerlstrom-Hultqvist J."/>
            <person name="Soderbom F."/>
        </authorList>
    </citation>
    <scope>NUCLEOTIDE SEQUENCE [LARGE SCALE GENOMIC DNA]</scope>
    <source>
        <strain evidence="4 5">TNS-C-14</strain>
    </source>
</reference>
<dbReference type="GO" id="GO:0006629">
    <property type="term" value="P:lipid metabolic process"/>
    <property type="evidence" value="ECO:0007669"/>
    <property type="project" value="InterPro"/>
</dbReference>
<evidence type="ECO:0000256" key="1">
    <source>
        <dbReference type="SAM" id="MobiDB-lite"/>
    </source>
</evidence>
<keyword evidence="2" id="KW-0472">Membrane</keyword>
<feature type="compositionally biased region" description="Low complexity" evidence="1">
    <location>
        <begin position="97"/>
        <end position="133"/>
    </location>
</feature>
<keyword evidence="5" id="KW-1185">Reference proteome</keyword>
<gene>
    <name evidence="4" type="ORF">RB653_010406</name>
</gene>
<dbReference type="InterPro" id="IPR006693">
    <property type="entry name" value="AB_hydrolase_lipase"/>
</dbReference>
<dbReference type="Proteomes" id="UP001344447">
    <property type="component" value="Unassembled WGS sequence"/>
</dbReference>
<accession>A0AAN7YVT0</accession>
<dbReference type="AlphaFoldDB" id="A0AAN7YVT0"/>
<dbReference type="InterPro" id="IPR029058">
    <property type="entry name" value="AB_hydrolase_fold"/>
</dbReference>
<dbReference type="EMBL" id="JAVFKY010000006">
    <property type="protein sequence ID" value="KAK5575150.1"/>
    <property type="molecule type" value="Genomic_DNA"/>
</dbReference>
<feature type="domain" description="Partial AB-hydrolase lipase" evidence="3">
    <location>
        <begin position="304"/>
        <end position="358"/>
    </location>
</feature>
<evidence type="ECO:0000256" key="2">
    <source>
        <dbReference type="SAM" id="Phobius"/>
    </source>
</evidence>
<evidence type="ECO:0000313" key="4">
    <source>
        <dbReference type="EMBL" id="KAK5575150.1"/>
    </source>
</evidence>
<keyword evidence="2" id="KW-0812">Transmembrane</keyword>
<keyword evidence="2" id="KW-1133">Transmembrane helix</keyword>
<evidence type="ECO:0000259" key="3">
    <source>
        <dbReference type="Pfam" id="PF04083"/>
    </source>
</evidence>
<feature type="transmembrane region" description="Helical" evidence="2">
    <location>
        <begin position="247"/>
        <end position="272"/>
    </location>
</feature>
<comment type="caution">
    <text evidence="4">The sequence shown here is derived from an EMBL/GenBank/DDBJ whole genome shotgun (WGS) entry which is preliminary data.</text>
</comment>
<organism evidence="4 5">
    <name type="scientific">Dictyostelium firmibasis</name>
    <dbReference type="NCBI Taxonomy" id="79012"/>
    <lineage>
        <taxon>Eukaryota</taxon>
        <taxon>Amoebozoa</taxon>
        <taxon>Evosea</taxon>
        <taxon>Eumycetozoa</taxon>
        <taxon>Dictyostelia</taxon>
        <taxon>Dictyosteliales</taxon>
        <taxon>Dictyosteliaceae</taxon>
        <taxon>Dictyostelium</taxon>
    </lineage>
</organism>